<dbReference type="FunCoup" id="A0A507B4D2">
    <property type="interactions" value="330"/>
</dbReference>
<dbReference type="InterPro" id="IPR000683">
    <property type="entry name" value="Gfo/Idh/MocA-like_OxRdtase_N"/>
</dbReference>
<dbReference type="Gene3D" id="3.30.360.10">
    <property type="entry name" value="Dihydrodipicolinate Reductase, domain 2"/>
    <property type="match status" value="1"/>
</dbReference>
<keyword evidence="4" id="KW-1185">Reference proteome</keyword>
<dbReference type="GeneID" id="41972525"/>
<evidence type="ECO:0000259" key="2">
    <source>
        <dbReference type="Pfam" id="PF22685"/>
    </source>
</evidence>
<dbReference type="AlphaFoldDB" id="A0A507B4D2"/>
<dbReference type="Pfam" id="PF22685">
    <property type="entry name" value="Gal80p_C-like"/>
    <property type="match status" value="1"/>
</dbReference>
<feature type="domain" description="Gal80p-like C-terminal" evidence="2">
    <location>
        <begin position="141"/>
        <end position="294"/>
    </location>
</feature>
<dbReference type="InParanoid" id="A0A507B4D2"/>
<dbReference type="Gene3D" id="3.40.50.720">
    <property type="entry name" value="NAD(P)-binding Rossmann-like Domain"/>
    <property type="match status" value="1"/>
</dbReference>
<dbReference type="STRING" id="1093900.A0A507B4D2"/>
<dbReference type="InterPro" id="IPR051317">
    <property type="entry name" value="Gfo/Idh/MocA_oxidoreduct"/>
</dbReference>
<dbReference type="SUPFAM" id="SSF55347">
    <property type="entry name" value="Glyceraldehyde-3-phosphate dehydrogenase-like, C-terminal domain"/>
    <property type="match status" value="1"/>
</dbReference>
<feature type="domain" description="Gfo/Idh/MocA-like oxidoreductase N-terminal" evidence="1">
    <location>
        <begin position="4"/>
        <end position="133"/>
    </location>
</feature>
<accession>A0A507B4D2</accession>
<name>A0A507B4D2_9PEZI</name>
<dbReference type="RefSeq" id="XP_030996394.1">
    <property type="nucleotide sequence ID" value="XM_031139560.1"/>
</dbReference>
<dbReference type="Proteomes" id="UP000319257">
    <property type="component" value="Unassembled WGS sequence"/>
</dbReference>
<evidence type="ECO:0000313" key="3">
    <source>
        <dbReference type="EMBL" id="TPX14683.1"/>
    </source>
</evidence>
<comment type="caution">
    <text evidence="3">The sequence shown here is derived from an EMBL/GenBank/DDBJ whole genome shotgun (WGS) entry which is preliminary data.</text>
</comment>
<dbReference type="PANTHER" id="PTHR43708:SF1">
    <property type="entry name" value="GALACTOSE_LACTOSE METABOLISM REGULATORY PROTEIN GAL80"/>
    <property type="match status" value="1"/>
</dbReference>
<sequence length="382" mass="41346">MAPINIGIIGLSSSAVTSWASHAHLPYLLSSRGRANYRIVALCNSSVAAARAAIDHYGLDQGTAAYGDPEDLAADSNVELVVCCTRVDTHYSLTRPSLAAGKSVFVEWPLTHDIGSSRDLANLAREKGVRTAIGLQSRLAPSVAKVREIVHGGKLGKVLSSEVLAAGGTIDRETVAEGLRYFTDRKVGGNVFMIGFAHLFDFVQSALGELTDVQSQLQLQRPTVKLRNPSTNTIVETVTSDVPDLIIATGRLQSSDVVAHEATVLVRFRRGQQFKGEPALTWHVNCERGEIRVTSYAGSSLGASAHAEAVKIEIHDFATDEAEEMDWDWPAWLEEERIPLTGASIAALYEEFAKGDKGSYPTLADALNRHEQLDRILSGWKA</sequence>
<gene>
    <name evidence="3" type="ORF">E0L32_005078</name>
</gene>
<dbReference type="Pfam" id="PF01408">
    <property type="entry name" value="GFO_IDH_MocA"/>
    <property type="match status" value="1"/>
</dbReference>
<evidence type="ECO:0000259" key="1">
    <source>
        <dbReference type="Pfam" id="PF01408"/>
    </source>
</evidence>
<evidence type="ECO:0000313" key="4">
    <source>
        <dbReference type="Proteomes" id="UP000319257"/>
    </source>
</evidence>
<dbReference type="OrthoDB" id="446809at2759"/>
<dbReference type="InterPro" id="IPR055080">
    <property type="entry name" value="Gal80p-like_C"/>
</dbReference>
<dbReference type="InterPro" id="IPR036291">
    <property type="entry name" value="NAD(P)-bd_dom_sf"/>
</dbReference>
<organism evidence="3 4">
    <name type="scientific">Thyridium curvatum</name>
    <dbReference type="NCBI Taxonomy" id="1093900"/>
    <lineage>
        <taxon>Eukaryota</taxon>
        <taxon>Fungi</taxon>
        <taxon>Dikarya</taxon>
        <taxon>Ascomycota</taxon>
        <taxon>Pezizomycotina</taxon>
        <taxon>Sordariomycetes</taxon>
        <taxon>Sordariomycetidae</taxon>
        <taxon>Thyridiales</taxon>
        <taxon>Thyridiaceae</taxon>
        <taxon>Thyridium</taxon>
    </lineage>
</organism>
<dbReference type="PANTHER" id="PTHR43708">
    <property type="entry name" value="CONSERVED EXPRESSED OXIDOREDUCTASE (EUROFUNG)"/>
    <property type="match status" value="1"/>
</dbReference>
<protein>
    <submittedName>
        <fullName evidence="3">Uncharacterized protein</fullName>
    </submittedName>
</protein>
<proteinExistence type="predicted"/>
<dbReference type="SUPFAM" id="SSF51735">
    <property type="entry name" value="NAD(P)-binding Rossmann-fold domains"/>
    <property type="match status" value="1"/>
</dbReference>
<dbReference type="GO" id="GO:0000166">
    <property type="term" value="F:nucleotide binding"/>
    <property type="evidence" value="ECO:0007669"/>
    <property type="project" value="InterPro"/>
</dbReference>
<dbReference type="EMBL" id="SKBQ01000026">
    <property type="protein sequence ID" value="TPX14683.1"/>
    <property type="molecule type" value="Genomic_DNA"/>
</dbReference>
<reference evidence="3 4" key="1">
    <citation type="submission" date="2019-06" db="EMBL/GenBank/DDBJ databases">
        <title>Draft genome sequence of the filamentous fungus Phialemoniopsis curvata isolated from diesel fuel.</title>
        <authorList>
            <person name="Varaljay V.A."/>
            <person name="Lyon W.J."/>
            <person name="Crouch A.L."/>
            <person name="Drake C.E."/>
            <person name="Hollomon J.M."/>
            <person name="Nadeau L.J."/>
            <person name="Nunn H.S."/>
            <person name="Stevenson B.S."/>
            <person name="Bojanowski C.L."/>
            <person name="Crookes-Goodson W.J."/>
        </authorList>
    </citation>
    <scope>NUCLEOTIDE SEQUENCE [LARGE SCALE GENOMIC DNA]</scope>
    <source>
        <strain evidence="3 4">D216</strain>
    </source>
</reference>